<protein>
    <submittedName>
        <fullName evidence="1">Uncharacterized protein</fullName>
    </submittedName>
</protein>
<keyword evidence="2" id="KW-1185">Reference proteome</keyword>
<dbReference type="Proteomes" id="UP000622890">
    <property type="component" value="Unassembled WGS sequence"/>
</dbReference>
<organism evidence="1 2">
    <name type="scientific">Noviherbaspirillum pedocola</name>
    <dbReference type="NCBI Taxonomy" id="2801341"/>
    <lineage>
        <taxon>Bacteria</taxon>
        <taxon>Pseudomonadati</taxon>
        <taxon>Pseudomonadota</taxon>
        <taxon>Betaproteobacteria</taxon>
        <taxon>Burkholderiales</taxon>
        <taxon>Oxalobacteraceae</taxon>
        <taxon>Noviherbaspirillum</taxon>
    </lineage>
</organism>
<dbReference type="EMBL" id="JAEPBG010000006">
    <property type="protein sequence ID" value="MBK4736215.1"/>
    <property type="molecule type" value="Genomic_DNA"/>
</dbReference>
<evidence type="ECO:0000313" key="1">
    <source>
        <dbReference type="EMBL" id="MBK4736215.1"/>
    </source>
</evidence>
<name>A0A934STB5_9BURK</name>
<comment type="caution">
    <text evidence="1">The sequence shown here is derived from an EMBL/GenBank/DDBJ whole genome shotgun (WGS) entry which is preliminary data.</text>
</comment>
<gene>
    <name evidence="1" type="ORF">JJB74_16450</name>
</gene>
<sequence>MARAALNSALAEHARQCGLAPDWHKDLDIACYGIAPGCGYRDREYVASTCASAATEPDMPLYQREFPGFGDLGVSLPEGFEDASWHNDACPSFDKLLPNGQYLRIWIDFKEAADREFSERMRFSLGLYDHEISHLRDLLDSEDFVEICRAIEAFKPQVTPFQMIRDAAHMTRDQQNDWYEENVGYRPDDGEHIEDDELTLQVAEMMFYHAKESLEAGWAAVDAHALLVFICADDVANNRSSQQHNA</sequence>
<accession>A0A934STB5</accession>
<reference evidence="1" key="1">
    <citation type="submission" date="2021-01" db="EMBL/GenBank/DDBJ databases">
        <title>Genome sequence of strain Noviherbaspirillum sp. DKR-6.</title>
        <authorList>
            <person name="Chaudhary D.K."/>
        </authorList>
    </citation>
    <scope>NUCLEOTIDE SEQUENCE</scope>
    <source>
        <strain evidence="1">DKR-6</strain>
    </source>
</reference>
<proteinExistence type="predicted"/>
<dbReference type="AlphaFoldDB" id="A0A934STB5"/>
<evidence type="ECO:0000313" key="2">
    <source>
        <dbReference type="Proteomes" id="UP000622890"/>
    </source>
</evidence>